<dbReference type="SUPFAM" id="SSF48452">
    <property type="entry name" value="TPR-like"/>
    <property type="match status" value="1"/>
</dbReference>
<dbReference type="Pfam" id="PF14432">
    <property type="entry name" value="DYW_deaminase"/>
    <property type="match status" value="1"/>
</dbReference>
<feature type="domain" description="DYW" evidence="3">
    <location>
        <begin position="597"/>
        <end position="689"/>
    </location>
</feature>
<dbReference type="GO" id="GO:0003723">
    <property type="term" value="F:RNA binding"/>
    <property type="evidence" value="ECO:0007669"/>
    <property type="project" value="InterPro"/>
</dbReference>
<dbReference type="PANTHER" id="PTHR47926:SF518">
    <property type="entry name" value="(WILD MALAYSIAN BANANA) HYPOTHETICAL PROTEIN"/>
    <property type="match status" value="1"/>
</dbReference>
<evidence type="ECO:0000313" key="5">
    <source>
        <dbReference type="Proteomes" id="UP001180020"/>
    </source>
</evidence>
<dbReference type="PANTHER" id="PTHR47926">
    <property type="entry name" value="PENTATRICOPEPTIDE REPEAT-CONTAINING PROTEIN"/>
    <property type="match status" value="1"/>
</dbReference>
<dbReference type="GO" id="GO:0009451">
    <property type="term" value="P:RNA modification"/>
    <property type="evidence" value="ECO:0007669"/>
    <property type="project" value="InterPro"/>
</dbReference>
<dbReference type="FunFam" id="1.25.40.10:FF:000344">
    <property type="entry name" value="Pentatricopeptide repeat-containing protein"/>
    <property type="match status" value="1"/>
</dbReference>
<dbReference type="InterPro" id="IPR032867">
    <property type="entry name" value="DYW_dom"/>
</dbReference>
<gene>
    <name evidence="4" type="primary">PCMP-H32</name>
    <name evidence="4" type="ORF">QJS10_CPB18g02010</name>
</gene>
<dbReference type="InterPro" id="IPR046960">
    <property type="entry name" value="PPR_At4g14850-like_plant"/>
</dbReference>
<dbReference type="InterPro" id="IPR002885">
    <property type="entry name" value="PPR_rpt"/>
</dbReference>
<dbReference type="GO" id="GO:0008270">
    <property type="term" value="F:zinc ion binding"/>
    <property type="evidence" value="ECO:0007669"/>
    <property type="project" value="InterPro"/>
</dbReference>
<dbReference type="Pfam" id="PF20430">
    <property type="entry name" value="Eplus_motif"/>
    <property type="match status" value="1"/>
</dbReference>
<evidence type="ECO:0000313" key="4">
    <source>
        <dbReference type="EMBL" id="KAK1289078.1"/>
    </source>
</evidence>
<dbReference type="Gene3D" id="1.25.40.10">
    <property type="entry name" value="Tetratricopeptide repeat domain"/>
    <property type="match status" value="3"/>
</dbReference>
<comment type="caution">
    <text evidence="4">The sequence shown here is derived from an EMBL/GenBank/DDBJ whole genome shotgun (WGS) entry which is preliminary data.</text>
</comment>
<dbReference type="EMBL" id="JAUJYO010000018">
    <property type="protein sequence ID" value="KAK1289078.1"/>
    <property type="molecule type" value="Genomic_DNA"/>
</dbReference>
<evidence type="ECO:0000256" key="2">
    <source>
        <dbReference type="PROSITE-ProRule" id="PRU00708"/>
    </source>
</evidence>
<dbReference type="InterPro" id="IPR011990">
    <property type="entry name" value="TPR-like_helical_dom_sf"/>
</dbReference>
<keyword evidence="1" id="KW-0677">Repeat</keyword>
<organism evidence="4 5">
    <name type="scientific">Acorus calamus</name>
    <name type="common">Sweet flag</name>
    <dbReference type="NCBI Taxonomy" id="4465"/>
    <lineage>
        <taxon>Eukaryota</taxon>
        <taxon>Viridiplantae</taxon>
        <taxon>Streptophyta</taxon>
        <taxon>Embryophyta</taxon>
        <taxon>Tracheophyta</taxon>
        <taxon>Spermatophyta</taxon>
        <taxon>Magnoliopsida</taxon>
        <taxon>Liliopsida</taxon>
        <taxon>Acoraceae</taxon>
        <taxon>Acorus</taxon>
    </lineage>
</organism>
<dbReference type="NCBIfam" id="TIGR00756">
    <property type="entry name" value="PPR"/>
    <property type="match status" value="2"/>
</dbReference>
<evidence type="ECO:0000259" key="3">
    <source>
        <dbReference type="Pfam" id="PF14432"/>
    </source>
</evidence>
<sequence length="689" mass="76433">MVSIEPTRITTSLLQSLLQNPTTIKTLSQAHQIHAQFAKSPPNQRSILLPSLLSLYSHLAHFDHVSLSLFSTLPSPPSTRLFRSIIRLSSSHSLHRRVLLLFLHMRSSSPPDRHVLPAVLKSAAALSDLPLGASLHASILRSGLSSDAYACNALLSMYYKVSSDASARKLFDEMPFKDLVSYNTVIAGNAVSGLYREALAMVRDVGLAALKPDSFTLSTVLPIFAEFVDVDRGKQIHGYAIRNGFDTDVHIGSSLIDMYAKCTRTDDSRRVFDRLLRRDVIAWNSIIAGSVQNGLFDEGLRLFRRMMIEESLRPRHVTLASITPACAHLTTLHLGKQVHAYALRGGFDGNIFVASALVDMYAKCGNVKIARWVFDAMGPSADMVAWTAMIMGYALHGSAAEALSLFKRMEAVNVSPNDVAFIAVLTACSHAGWVDLAQEIFNSMARDYAIAPGLEHYAAVADLLGRAGRLEESYALIRSMRVDPTASIWVTLLGACRVHRDVELAEKVVERIHELEPENMGSYVLMSNIYAANGRWREAARMRQAMKDRRLVKRPACSWVEAKNKVHAFMSGDRSHPEYDRIEAVLGEMMEKMVREGYVPDTGDVLHDVEEEQKRSILFGHSERLAIAFGIMSTPAGTTVRVTKNLRVCADCHTATKFMSKVAGREIVVRDVSRFHHFKDGVCSCGDYW</sequence>
<dbReference type="AlphaFoldDB" id="A0AAV9CIQ1"/>
<name>A0AAV9CIQ1_ACOCL</name>
<accession>A0AAV9CIQ1</accession>
<dbReference type="Proteomes" id="UP001180020">
    <property type="component" value="Unassembled WGS sequence"/>
</dbReference>
<keyword evidence="5" id="KW-1185">Reference proteome</keyword>
<protein>
    <submittedName>
        <fullName evidence="4">Pentatricopeptide repeat-containing protein</fullName>
    </submittedName>
</protein>
<dbReference type="Pfam" id="PF13041">
    <property type="entry name" value="PPR_2"/>
    <property type="match status" value="1"/>
</dbReference>
<feature type="repeat" description="PPR" evidence="2">
    <location>
        <begin position="382"/>
        <end position="416"/>
    </location>
</feature>
<dbReference type="FunFam" id="1.25.40.10:FF:000366">
    <property type="entry name" value="Pentatricopeptide (PPR) repeat-containing protein"/>
    <property type="match status" value="1"/>
</dbReference>
<reference evidence="4" key="2">
    <citation type="submission" date="2023-06" db="EMBL/GenBank/DDBJ databases">
        <authorList>
            <person name="Ma L."/>
            <person name="Liu K.-W."/>
            <person name="Li Z."/>
            <person name="Hsiao Y.-Y."/>
            <person name="Qi Y."/>
            <person name="Fu T."/>
            <person name="Tang G."/>
            <person name="Zhang D."/>
            <person name="Sun W.-H."/>
            <person name="Liu D.-K."/>
            <person name="Li Y."/>
            <person name="Chen G.-Z."/>
            <person name="Liu X.-D."/>
            <person name="Liao X.-Y."/>
            <person name="Jiang Y.-T."/>
            <person name="Yu X."/>
            <person name="Hao Y."/>
            <person name="Huang J."/>
            <person name="Zhao X.-W."/>
            <person name="Ke S."/>
            <person name="Chen Y.-Y."/>
            <person name="Wu W.-L."/>
            <person name="Hsu J.-L."/>
            <person name="Lin Y.-F."/>
            <person name="Huang M.-D."/>
            <person name="Li C.-Y."/>
            <person name="Huang L."/>
            <person name="Wang Z.-W."/>
            <person name="Zhao X."/>
            <person name="Zhong W.-Y."/>
            <person name="Peng D.-H."/>
            <person name="Ahmad S."/>
            <person name="Lan S."/>
            <person name="Zhang J.-S."/>
            <person name="Tsai W.-C."/>
            <person name="Van De Peer Y."/>
            <person name="Liu Z.-J."/>
        </authorList>
    </citation>
    <scope>NUCLEOTIDE SEQUENCE</scope>
    <source>
        <strain evidence="4">CP</strain>
        <tissue evidence="4">Leaves</tissue>
    </source>
</reference>
<reference evidence="4" key="1">
    <citation type="journal article" date="2023" name="Nat. Commun.">
        <title>Diploid and tetraploid genomes of Acorus and the evolution of monocots.</title>
        <authorList>
            <person name="Ma L."/>
            <person name="Liu K.W."/>
            <person name="Li Z."/>
            <person name="Hsiao Y.Y."/>
            <person name="Qi Y."/>
            <person name="Fu T."/>
            <person name="Tang G.D."/>
            <person name="Zhang D."/>
            <person name="Sun W.H."/>
            <person name="Liu D.K."/>
            <person name="Li Y."/>
            <person name="Chen G.Z."/>
            <person name="Liu X.D."/>
            <person name="Liao X.Y."/>
            <person name="Jiang Y.T."/>
            <person name="Yu X."/>
            <person name="Hao Y."/>
            <person name="Huang J."/>
            <person name="Zhao X.W."/>
            <person name="Ke S."/>
            <person name="Chen Y.Y."/>
            <person name="Wu W.L."/>
            <person name="Hsu J.L."/>
            <person name="Lin Y.F."/>
            <person name="Huang M.D."/>
            <person name="Li C.Y."/>
            <person name="Huang L."/>
            <person name="Wang Z.W."/>
            <person name="Zhao X."/>
            <person name="Zhong W.Y."/>
            <person name="Peng D.H."/>
            <person name="Ahmad S."/>
            <person name="Lan S."/>
            <person name="Zhang J.S."/>
            <person name="Tsai W.C."/>
            <person name="Van de Peer Y."/>
            <person name="Liu Z.J."/>
        </authorList>
    </citation>
    <scope>NUCLEOTIDE SEQUENCE</scope>
    <source>
        <strain evidence="4">CP</strain>
    </source>
</reference>
<dbReference type="Pfam" id="PF01535">
    <property type="entry name" value="PPR"/>
    <property type="match status" value="4"/>
</dbReference>
<dbReference type="PROSITE" id="PS51375">
    <property type="entry name" value="PPR"/>
    <property type="match status" value="2"/>
</dbReference>
<feature type="repeat" description="PPR" evidence="2">
    <location>
        <begin position="279"/>
        <end position="314"/>
    </location>
</feature>
<dbReference type="FunFam" id="1.25.40.10:FF:000031">
    <property type="entry name" value="Pentatricopeptide repeat-containing protein mitochondrial"/>
    <property type="match status" value="1"/>
</dbReference>
<dbReference type="InterPro" id="IPR046848">
    <property type="entry name" value="E_motif"/>
</dbReference>
<evidence type="ECO:0000256" key="1">
    <source>
        <dbReference type="ARBA" id="ARBA00022737"/>
    </source>
</evidence>
<dbReference type="Pfam" id="PF20431">
    <property type="entry name" value="E_motif"/>
    <property type="match status" value="1"/>
</dbReference>
<dbReference type="InterPro" id="IPR046849">
    <property type="entry name" value="E2_motif"/>
</dbReference>
<proteinExistence type="predicted"/>